<comment type="caution">
    <text evidence="16">Lacks conserved residue(s) required for the propagation of feature annotation.</text>
</comment>
<keyword evidence="5 16" id="KW-0285">Flavoprotein</keyword>
<comment type="catalytic activity">
    <reaction evidence="16">
        <text>a ubiquinone + n Na(+)(in) + NADH + H(+) = a ubiquinol + n Na(+)(out) + NAD(+)</text>
        <dbReference type="Rhea" id="RHEA:47748"/>
        <dbReference type="Rhea" id="RHEA-COMP:9565"/>
        <dbReference type="Rhea" id="RHEA-COMP:9566"/>
        <dbReference type="ChEBI" id="CHEBI:15378"/>
        <dbReference type="ChEBI" id="CHEBI:16389"/>
        <dbReference type="ChEBI" id="CHEBI:17976"/>
        <dbReference type="ChEBI" id="CHEBI:29101"/>
        <dbReference type="ChEBI" id="CHEBI:57540"/>
        <dbReference type="ChEBI" id="CHEBI:57945"/>
        <dbReference type="EC" id="7.2.1.1"/>
    </reaction>
</comment>
<evidence type="ECO:0000313" key="18">
    <source>
        <dbReference type="EMBL" id="SMO65229.1"/>
    </source>
</evidence>
<protein>
    <recommendedName>
        <fullName evidence="16">Na(+)-translocating NADH-quinone reductase subunit C</fullName>
        <shortName evidence="16">Na(+)-NQR subunit C</shortName>
        <shortName evidence="16">Na(+)-translocating NQR subunit C</shortName>
        <ecNumber evidence="16">7.2.1.1</ecNumber>
    </recommendedName>
    <alternativeName>
        <fullName evidence="16">NQR complex subunit C</fullName>
    </alternativeName>
    <alternativeName>
        <fullName evidence="16">NQR-1 subunit C</fullName>
    </alternativeName>
</protein>
<comment type="cofactor">
    <cofactor evidence="16">
        <name>FMN</name>
        <dbReference type="ChEBI" id="CHEBI:58210"/>
    </cofactor>
</comment>
<evidence type="ECO:0000313" key="19">
    <source>
        <dbReference type="Proteomes" id="UP000319040"/>
    </source>
</evidence>
<evidence type="ECO:0000256" key="2">
    <source>
        <dbReference type="ARBA" id="ARBA00022475"/>
    </source>
</evidence>
<feature type="domain" description="FMN-binding" evidence="17">
    <location>
        <begin position="126"/>
        <end position="225"/>
    </location>
</feature>
<comment type="subcellular location">
    <subcellularLocation>
        <location evidence="16">Cell membrane</location>
        <topology evidence="16">Single-pass membrane protein</topology>
    </subcellularLocation>
</comment>
<proteinExistence type="inferred from homology"/>
<evidence type="ECO:0000256" key="16">
    <source>
        <dbReference type="HAMAP-Rule" id="MF_00427"/>
    </source>
</evidence>
<keyword evidence="1 16" id="KW-0813">Transport</keyword>
<evidence type="ECO:0000259" key="17">
    <source>
        <dbReference type="SMART" id="SM00900"/>
    </source>
</evidence>
<keyword evidence="11 16" id="KW-0915">Sodium</keyword>
<evidence type="ECO:0000256" key="11">
    <source>
        <dbReference type="ARBA" id="ARBA00023053"/>
    </source>
</evidence>
<evidence type="ECO:0000256" key="6">
    <source>
        <dbReference type="ARBA" id="ARBA00022643"/>
    </source>
</evidence>
<dbReference type="NCBIfam" id="TIGR01938">
    <property type="entry name" value="nqrC"/>
    <property type="match status" value="1"/>
</dbReference>
<comment type="function">
    <text evidence="16">NQR complex catalyzes the reduction of ubiquinone-1 to ubiquinol by two successive reactions, coupled with the transport of Na(+) ions from the cytoplasm to the periplasm. NqrA to NqrE are probably involved in the second step, the conversion of ubisemiquinone to ubiquinol.</text>
</comment>
<keyword evidence="3" id="KW-0997">Cell inner membrane</keyword>
<keyword evidence="6 16" id="KW-0288">FMN</keyword>
<keyword evidence="10 16" id="KW-0520">NAD</keyword>
<evidence type="ECO:0000256" key="4">
    <source>
        <dbReference type="ARBA" id="ARBA00022553"/>
    </source>
</evidence>
<keyword evidence="13 16" id="KW-0830">Ubiquinone</keyword>
<evidence type="ECO:0000256" key="1">
    <source>
        <dbReference type="ARBA" id="ARBA00022448"/>
    </source>
</evidence>
<keyword evidence="19" id="KW-1185">Reference proteome</keyword>
<keyword evidence="2 16" id="KW-1003">Cell membrane</keyword>
<keyword evidence="7 16" id="KW-0812">Transmembrane</keyword>
<evidence type="ECO:0000256" key="13">
    <source>
        <dbReference type="ARBA" id="ARBA00023075"/>
    </source>
</evidence>
<dbReference type="EC" id="7.2.1.1" evidence="16"/>
<reference evidence="18 19" key="1">
    <citation type="submission" date="2017-05" db="EMBL/GenBank/DDBJ databases">
        <authorList>
            <person name="Varghese N."/>
            <person name="Submissions S."/>
        </authorList>
    </citation>
    <scope>NUCLEOTIDE SEQUENCE [LARGE SCALE GENOMIC DNA]</scope>
    <source>
        <strain evidence="18 19">DSM 27040</strain>
    </source>
</reference>
<dbReference type="GO" id="GO:0005886">
    <property type="term" value="C:plasma membrane"/>
    <property type="evidence" value="ECO:0007669"/>
    <property type="project" value="UniProtKB-SubCell"/>
</dbReference>
<organism evidence="18 19">
    <name type="scientific">Saccharicrinis carchari</name>
    <dbReference type="NCBI Taxonomy" id="1168039"/>
    <lineage>
        <taxon>Bacteria</taxon>
        <taxon>Pseudomonadati</taxon>
        <taxon>Bacteroidota</taxon>
        <taxon>Bacteroidia</taxon>
        <taxon>Marinilabiliales</taxon>
        <taxon>Marinilabiliaceae</taxon>
        <taxon>Saccharicrinis</taxon>
    </lineage>
</organism>
<dbReference type="AlphaFoldDB" id="A0A521D0L1"/>
<dbReference type="PANTHER" id="PTHR37838">
    <property type="entry name" value="NA(+)-TRANSLOCATING NADH-QUINONE REDUCTASE SUBUNIT C"/>
    <property type="match status" value="1"/>
</dbReference>
<gene>
    <name evidence="16" type="primary">nqrC</name>
    <name evidence="18" type="ORF">SAMN06265379_10491</name>
</gene>
<dbReference type="OrthoDB" id="9813828at2"/>
<sequence length="231" mass="25228">MDKQGNLYTFLYASAMVIVVAAILAFVSETLNPIQSKNVEVAKKIDLLRSVGIDSDATTAERIYDEHIGNNTKVINMSGEEVEGNAFDIDLTKENRKPAEERKYPLYICTLDNGSEKLIIPLRGVGLWGPIWGYVSLNEDKETIFGASFDHKGETPGLGAEIAHESFEDQFIGKTIFDKSGTFTSIKVLKGGLAEGNEHAVDAITGGTITGNGLQDMLMNGLQGYIEYLKN</sequence>
<feature type="modified residue" description="FMN phosphoryl threonine" evidence="16">
    <location>
        <position position="208"/>
    </location>
</feature>
<keyword evidence="14 16" id="KW-0472">Membrane</keyword>
<feature type="transmembrane region" description="Helical" evidence="16">
    <location>
        <begin position="7"/>
        <end position="27"/>
    </location>
</feature>
<dbReference type="GO" id="GO:0010181">
    <property type="term" value="F:FMN binding"/>
    <property type="evidence" value="ECO:0007669"/>
    <property type="project" value="UniProtKB-UniRule"/>
</dbReference>
<keyword evidence="4 16" id="KW-0597">Phosphoprotein</keyword>
<name>A0A521D0L1_SACCC</name>
<evidence type="ECO:0000256" key="3">
    <source>
        <dbReference type="ARBA" id="ARBA00022519"/>
    </source>
</evidence>
<evidence type="ECO:0000256" key="7">
    <source>
        <dbReference type="ARBA" id="ARBA00022692"/>
    </source>
</evidence>
<keyword evidence="12 16" id="KW-0406">Ion transport</keyword>
<dbReference type="RefSeq" id="WP_142533251.1">
    <property type="nucleotide sequence ID" value="NZ_FXTB01000004.1"/>
</dbReference>
<keyword evidence="15 16" id="KW-0739">Sodium transport</keyword>
<evidence type="ECO:0000256" key="8">
    <source>
        <dbReference type="ARBA" id="ARBA00022967"/>
    </source>
</evidence>
<evidence type="ECO:0000256" key="5">
    <source>
        <dbReference type="ARBA" id="ARBA00022630"/>
    </source>
</evidence>
<dbReference type="InterPro" id="IPR010204">
    <property type="entry name" value="NqrC"/>
</dbReference>
<accession>A0A521D0L1</accession>
<dbReference type="EMBL" id="FXTB01000004">
    <property type="protein sequence ID" value="SMO65229.1"/>
    <property type="molecule type" value="Genomic_DNA"/>
</dbReference>
<dbReference type="SMART" id="SM00900">
    <property type="entry name" value="FMN_bind"/>
    <property type="match status" value="1"/>
</dbReference>
<evidence type="ECO:0000256" key="10">
    <source>
        <dbReference type="ARBA" id="ARBA00023027"/>
    </source>
</evidence>
<keyword evidence="8 16" id="KW-1278">Translocase</keyword>
<comment type="subunit">
    <text evidence="16">Composed of six subunits; NqrA, NqrB, NqrC, NqrD, NqrE and NqrF.</text>
</comment>
<evidence type="ECO:0000256" key="12">
    <source>
        <dbReference type="ARBA" id="ARBA00023065"/>
    </source>
</evidence>
<dbReference type="PANTHER" id="PTHR37838:SF1">
    <property type="entry name" value="NA(+)-TRANSLOCATING NADH-QUINONE REDUCTASE SUBUNIT C"/>
    <property type="match status" value="1"/>
</dbReference>
<evidence type="ECO:0000256" key="9">
    <source>
        <dbReference type="ARBA" id="ARBA00022989"/>
    </source>
</evidence>
<dbReference type="HAMAP" id="MF_00427">
    <property type="entry name" value="NqrC"/>
    <property type="match status" value="1"/>
</dbReference>
<keyword evidence="9 16" id="KW-1133">Transmembrane helix</keyword>
<dbReference type="InterPro" id="IPR007329">
    <property type="entry name" value="FMN-bd"/>
</dbReference>
<evidence type="ECO:0000256" key="14">
    <source>
        <dbReference type="ARBA" id="ARBA00023136"/>
    </source>
</evidence>
<dbReference type="Pfam" id="PF04205">
    <property type="entry name" value="FMN_bind"/>
    <property type="match status" value="1"/>
</dbReference>
<dbReference type="GO" id="GO:0016655">
    <property type="term" value="F:oxidoreductase activity, acting on NAD(P)H, quinone or similar compound as acceptor"/>
    <property type="evidence" value="ECO:0007669"/>
    <property type="project" value="UniProtKB-UniRule"/>
</dbReference>
<dbReference type="Proteomes" id="UP000319040">
    <property type="component" value="Unassembled WGS sequence"/>
</dbReference>
<dbReference type="GO" id="GO:0006814">
    <property type="term" value="P:sodium ion transport"/>
    <property type="evidence" value="ECO:0007669"/>
    <property type="project" value="UniProtKB-UniRule"/>
</dbReference>
<comment type="similarity">
    <text evidence="16">Belongs to the NqrC family.</text>
</comment>
<evidence type="ECO:0000256" key="15">
    <source>
        <dbReference type="ARBA" id="ARBA00023201"/>
    </source>
</evidence>